<comment type="catalytic activity">
    <reaction evidence="11">
        <text>(6R)-5,10-methenyltetrahydrofolate + H2O = (6R)-10-formyltetrahydrofolate + H(+)</text>
        <dbReference type="Rhea" id="RHEA:23700"/>
        <dbReference type="ChEBI" id="CHEBI:15377"/>
        <dbReference type="ChEBI" id="CHEBI:15378"/>
        <dbReference type="ChEBI" id="CHEBI:57455"/>
        <dbReference type="ChEBI" id="CHEBI:195366"/>
        <dbReference type="EC" id="3.5.4.9"/>
    </reaction>
</comment>
<evidence type="ECO:0000256" key="11">
    <source>
        <dbReference type="HAMAP-Rule" id="MF_01576"/>
    </source>
</evidence>
<evidence type="ECO:0000256" key="4">
    <source>
        <dbReference type="ARBA" id="ARBA00022755"/>
    </source>
</evidence>
<feature type="binding site" evidence="11">
    <location>
        <begin position="167"/>
        <end position="169"/>
    </location>
    <ligand>
        <name>NADP(+)</name>
        <dbReference type="ChEBI" id="CHEBI:58349"/>
    </ligand>
</feature>
<dbReference type="HAMAP" id="MF_01576">
    <property type="entry name" value="THF_DHG_CYH"/>
    <property type="match status" value="1"/>
</dbReference>
<protein>
    <recommendedName>
        <fullName evidence="11">Bifunctional protein FolD</fullName>
    </recommendedName>
    <domain>
        <recommendedName>
            <fullName evidence="11">Methylenetetrahydrofolate dehydrogenase</fullName>
            <ecNumber evidence="11">1.5.1.5</ecNumber>
        </recommendedName>
    </domain>
    <domain>
        <recommendedName>
            <fullName evidence="11">Methenyltetrahydrofolate cyclohydrolase</fullName>
            <ecNumber evidence="11">3.5.4.9</ecNumber>
        </recommendedName>
    </domain>
</protein>
<dbReference type="SUPFAM" id="SSF53223">
    <property type="entry name" value="Aminoacid dehydrogenase-like, N-terminal domain"/>
    <property type="match status" value="1"/>
</dbReference>
<dbReference type="RefSeq" id="WP_323574401.1">
    <property type="nucleotide sequence ID" value="NZ_JAYGJQ010000001.1"/>
</dbReference>
<keyword evidence="7 11" id="KW-0560">Oxidoreductase</keyword>
<dbReference type="InterPro" id="IPR020631">
    <property type="entry name" value="THF_DH/CycHdrlase_NAD-bd_dom"/>
</dbReference>
<dbReference type="InterPro" id="IPR000672">
    <property type="entry name" value="THF_DH/CycHdrlase"/>
</dbReference>
<organism evidence="14 15">
    <name type="scientific">Bacteriovorax antarcticus</name>
    <dbReference type="NCBI Taxonomy" id="3088717"/>
    <lineage>
        <taxon>Bacteria</taxon>
        <taxon>Pseudomonadati</taxon>
        <taxon>Bdellovibrionota</taxon>
        <taxon>Bacteriovoracia</taxon>
        <taxon>Bacteriovoracales</taxon>
        <taxon>Bacteriovoracaceae</taxon>
        <taxon>Bacteriovorax</taxon>
    </lineage>
</organism>
<feature type="domain" description="Tetrahydrofolate dehydrogenase/cyclohydrolase catalytic" evidence="12">
    <location>
        <begin position="8"/>
        <end position="119"/>
    </location>
</feature>
<keyword evidence="15" id="KW-1185">Reference proteome</keyword>
<dbReference type="InterPro" id="IPR036291">
    <property type="entry name" value="NAD(P)-bd_dom_sf"/>
</dbReference>
<reference evidence="14 15" key="1">
    <citation type="submission" date="2023-11" db="EMBL/GenBank/DDBJ databases">
        <title>A Novel Polar Bacteriovorax (B. antarcticus) Isolated from the Biocrust in Antarctica.</title>
        <authorList>
            <person name="Mun W."/>
            <person name="Choi S.Y."/>
            <person name="Mitchell R.J."/>
        </authorList>
    </citation>
    <scope>NUCLEOTIDE SEQUENCE [LARGE SCALE GENOMIC DNA]</scope>
    <source>
        <strain evidence="14 15">PP10</strain>
    </source>
</reference>
<keyword evidence="4 11" id="KW-0658">Purine biosynthesis</keyword>
<evidence type="ECO:0000256" key="8">
    <source>
        <dbReference type="ARBA" id="ARBA00023102"/>
    </source>
</evidence>
<feature type="domain" description="Tetrahydrofolate dehydrogenase/cyclohydrolase NAD(P)-binding" evidence="13">
    <location>
        <begin position="141"/>
        <end position="284"/>
    </location>
</feature>
<comment type="function">
    <text evidence="11">Catalyzes the oxidation of 5,10-methylenetetrahydrofolate to 5,10-methenyltetrahydrofolate and then the hydrolysis of 5,10-methenyltetrahydrofolate to 10-formyltetrahydrofolate.</text>
</comment>
<evidence type="ECO:0000256" key="10">
    <source>
        <dbReference type="ARBA" id="ARBA00023268"/>
    </source>
</evidence>
<dbReference type="PANTHER" id="PTHR48099">
    <property type="entry name" value="C-1-TETRAHYDROFOLATE SYNTHASE, CYTOPLASMIC-RELATED"/>
    <property type="match status" value="1"/>
</dbReference>
<keyword evidence="5 11" id="KW-0378">Hydrolase</keyword>
<proteinExistence type="inferred from homology"/>
<dbReference type="PRINTS" id="PR00085">
    <property type="entry name" value="THFDHDRGNASE"/>
</dbReference>
<dbReference type="Gene3D" id="3.40.50.10860">
    <property type="entry name" value="Leucine Dehydrogenase, chain A, domain 1"/>
    <property type="match status" value="1"/>
</dbReference>
<sequence>MSQLLHSASVRKLITKGLKSECKALKEKNIFPSMKVVLVGSDPASVIYTTSKKKFCEKIGALCEIVTLDEKISEAEFLNTINEINSDDSVHGCIIQMPLPKHLSHLDVGRLVKKEKDVDGFHPENLYALLSNNGDQHDFISCTPKGILTLMQESQISVAGKHVVIIGRSMIVGKPLAMLLTNHNATVTLCHSHTENLKDLTKKCDILVSAIGKANFIDESYLSANKNQVIIDVGMNTDTQGQLCGDVYFEKVVDHVSAITPVPGGVGPMTIVSLAQNLLQASKNRLSL</sequence>
<evidence type="ECO:0000259" key="12">
    <source>
        <dbReference type="Pfam" id="PF00763"/>
    </source>
</evidence>
<evidence type="ECO:0000256" key="5">
    <source>
        <dbReference type="ARBA" id="ARBA00022801"/>
    </source>
</evidence>
<comment type="similarity">
    <text evidence="11">Belongs to the tetrahydrofolate dehydrogenase/cyclohydrolase family.</text>
</comment>
<keyword evidence="10 11" id="KW-0511">Multifunctional enzyme</keyword>
<dbReference type="SUPFAM" id="SSF51735">
    <property type="entry name" value="NAD(P)-binding Rossmann-fold domains"/>
    <property type="match status" value="1"/>
</dbReference>
<evidence type="ECO:0000256" key="6">
    <source>
        <dbReference type="ARBA" id="ARBA00022857"/>
    </source>
</evidence>
<dbReference type="EC" id="3.5.4.9" evidence="11"/>
<dbReference type="CDD" id="cd01080">
    <property type="entry name" value="NAD_bind_m-THF_DH_Cyclohyd"/>
    <property type="match status" value="1"/>
</dbReference>
<evidence type="ECO:0000313" key="14">
    <source>
        <dbReference type="EMBL" id="MEA9354908.1"/>
    </source>
</evidence>
<keyword evidence="8 11" id="KW-0368">Histidine biosynthesis</keyword>
<dbReference type="PROSITE" id="PS00767">
    <property type="entry name" value="THF_DHG_CYH_2"/>
    <property type="match status" value="1"/>
</dbReference>
<gene>
    <name evidence="11" type="primary">folD</name>
    <name evidence="14" type="ORF">SHI21_01760</name>
</gene>
<comment type="catalytic activity">
    <reaction evidence="11">
        <text>(6R)-5,10-methylene-5,6,7,8-tetrahydrofolate + NADP(+) = (6R)-5,10-methenyltetrahydrofolate + NADPH</text>
        <dbReference type="Rhea" id="RHEA:22812"/>
        <dbReference type="ChEBI" id="CHEBI:15636"/>
        <dbReference type="ChEBI" id="CHEBI:57455"/>
        <dbReference type="ChEBI" id="CHEBI:57783"/>
        <dbReference type="ChEBI" id="CHEBI:58349"/>
        <dbReference type="EC" id="1.5.1.5"/>
    </reaction>
</comment>
<dbReference type="PANTHER" id="PTHR48099:SF5">
    <property type="entry name" value="C-1-TETRAHYDROFOLATE SYNTHASE, CYTOPLASMIC"/>
    <property type="match status" value="1"/>
</dbReference>
<comment type="caution">
    <text evidence="14">The sequence shown here is derived from an EMBL/GenBank/DDBJ whole genome shotgun (WGS) entry which is preliminary data.</text>
</comment>
<dbReference type="InterPro" id="IPR020630">
    <property type="entry name" value="THF_DH/CycHdrlase_cat_dom"/>
</dbReference>
<evidence type="ECO:0000313" key="15">
    <source>
        <dbReference type="Proteomes" id="UP001302274"/>
    </source>
</evidence>
<comment type="pathway">
    <text evidence="1 11">One-carbon metabolism; tetrahydrofolate interconversion.</text>
</comment>
<keyword evidence="6 11" id="KW-0521">NADP</keyword>
<keyword evidence="9 11" id="KW-0486">Methionine biosynthesis</keyword>
<name>A0ABU5VR69_9BACT</name>
<dbReference type="InterPro" id="IPR020867">
    <property type="entry name" value="THF_DH/CycHdrlase_CS"/>
</dbReference>
<evidence type="ECO:0000259" key="13">
    <source>
        <dbReference type="Pfam" id="PF02882"/>
    </source>
</evidence>
<evidence type="ECO:0000256" key="1">
    <source>
        <dbReference type="ARBA" id="ARBA00004777"/>
    </source>
</evidence>
<dbReference type="EMBL" id="JAYGJQ010000001">
    <property type="protein sequence ID" value="MEA9354908.1"/>
    <property type="molecule type" value="Genomic_DNA"/>
</dbReference>
<comment type="caution">
    <text evidence="11">Lacks conserved residue(s) required for the propagation of feature annotation.</text>
</comment>
<dbReference type="Pfam" id="PF00763">
    <property type="entry name" value="THF_DHG_CYH"/>
    <property type="match status" value="1"/>
</dbReference>
<accession>A0ABU5VR69</accession>
<dbReference type="EC" id="1.5.1.5" evidence="11"/>
<keyword evidence="3 11" id="KW-0028">Amino-acid biosynthesis</keyword>
<evidence type="ECO:0000256" key="2">
    <source>
        <dbReference type="ARBA" id="ARBA00022563"/>
    </source>
</evidence>
<evidence type="ECO:0000256" key="7">
    <source>
        <dbReference type="ARBA" id="ARBA00023002"/>
    </source>
</evidence>
<keyword evidence="2 11" id="KW-0554">One-carbon metabolism</keyword>
<dbReference type="Pfam" id="PF02882">
    <property type="entry name" value="THF_DHG_CYH_C"/>
    <property type="match status" value="1"/>
</dbReference>
<dbReference type="Proteomes" id="UP001302274">
    <property type="component" value="Unassembled WGS sequence"/>
</dbReference>
<comment type="subunit">
    <text evidence="11">Homodimer.</text>
</comment>
<evidence type="ECO:0000256" key="9">
    <source>
        <dbReference type="ARBA" id="ARBA00023167"/>
    </source>
</evidence>
<dbReference type="InterPro" id="IPR046346">
    <property type="entry name" value="Aminoacid_DH-like_N_sf"/>
</dbReference>
<dbReference type="Gene3D" id="3.40.50.720">
    <property type="entry name" value="NAD(P)-binding Rossmann-like Domain"/>
    <property type="match status" value="1"/>
</dbReference>
<evidence type="ECO:0000256" key="3">
    <source>
        <dbReference type="ARBA" id="ARBA00022605"/>
    </source>
</evidence>